<feature type="coiled-coil region" evidence="1">
    <location>
        <begin position="4"/>
        <end position="35"/>
    </location>
</feature>
<name>A0A1W1DBL6_9ZZZZ</name>
<keyword evidence="1" id="KW-0175">Coiled coil</keyword>
<organism evidence="2">
    <name type="scientific">hydrothermal vent metagenome</name>
    <dbReference type="NCBI Taxonomy" id="652676"/>
    <lineage>
        <taxon>unclassified sequences</taxon>
        <taxon>metagenomes</taxon>
        <taxon>ecological metagenomes</taxon>
    </lineage>
</organism>
<evidence type="ECO:0000313" key="2">
    <source>
        <dbReference type="EMBL" id="SFV77998.1"/>
    </source>
</evidence>
<reference evidence="2" key="1">
    <citation type="submission" date="2016-10" db="EMBL/GenBank/DDBJ databases">
        <authorList>
            <person name="de Groot N.N."/>
        </authorList>
    </citation>
    <scope>NUCLEOTIDE SEQUENCE</scope>
</reference>
<evidence type="ECO:0000256" key="1">
    <source>
        <dbReference type="SAM" id="Coils"/>
    </source>
</evidence>
<gene>
    <name evidence="2" type="ORF">MNB_SUP05-10-857</name>
</gene>
<sequence>MGNAATYKNNLTLLNQKLEQLKRNTNQQLSKHSTTQIAVFSNTFEYFINSNHRNKQSVCLAQ</sequence>
<dbReference type="EMBL" id="FPHQ01000268">
    <property type="protein sequence ID" value="SFV77998.1"/>
    <property type="molecule type" value="Genomic_DNA"/>
</dbReference>
<protein>
    <submittedName>
        <fullName evidence="2">Zinc ABC transporter, periplasmic-binding protein ZnuA</fullName>
    </submittedName>
</protein>
<accession>A0A1W1DBL6</accession>
<dbReference type="AlphaFoldDB" id="A0A1W1DBL6"/>
<proteinExistence type="predicted"/>
<dbReference type="SUPFAM" id="SSF53807">
    <property type="entry name" value="Helical backbone' metal receptor"/>
    <property type="match status" value="1"/>
</dbReference>